<proteinExistence type="predicted"/>
<comment type="caution">
    <text evidence="1">The sequence shown here is derived from an EMBL/GenBank/DDBJ whole genome shotgun (WGS) entry which is preliminary data.</text>
</comment>
<dbReference type="SUPFAM" id="SSF53335">
    <property type="entry name" value="S-adenosyl-L-methionine-dependent methyltransferases"/>
    <property type="match status" value="1"/>
</dbReference>
<evidence type="ECO:0008006" key="3">
    <source>
        <dbReference type="Google" id="ProtNLM"/>
    </source>
</evidence>
<sequence length="165" mass="18822">MEDRFETIHTETFDKKNRKKYAENSIHSNAPFEDYKYNLGIDIKDLKNKKVLDIGGKPNGIFAHQALRKGIDLITFNPAMSALEPSPSQTVAGYVQEIPFKNETFDLEIALGSVPIYLPNYESEYRNMFSEIIRTLKTGGKGIIYPIPGNIYQSKIFLNIIKDLE</sequence>
<reference evidence="1 2" key="1">
    <citation type="journal article" date="2016" name="Nat. Commun.">
        <title>Thousands of microbial genomes shed light on interconnected biogeochemical processes in an aquifer system.</title>
        <authorList>
            <person name="Anantharaman K."/>
            <person name="Brown C.T."/>
            <person name="Hug L.A."/>
            <person name="Sharon I."/>
            <person name="Castelle C.J."/>
            <person name="Probst A.J."/>
            <person name="Thomas B.C."/>
            <person name="Singh A."/>
            <person name="Wilkins M.J."/>
            <person name="Karaoz U."/>
            <person name="Brodie E.L."/>
            <person name="Williams K.H."/>
            <person name="Hubbard S.S."/>
            <person name="Banfield J.F."/>
        </authorList>
    </citation>
    <scope>NUCLEOTIDE SEQUENCE [LARGE SCALE GENOMIC DNA]</scope>
</reference>
<name>A0A1F6URD1_9BACT</name>
<dbReference type="InterPro" id="IPR029063">
    <property type="entry name" value="SAM-dependent_MTases_sf"/>
</dbReference>
<dbReference type="EMBL" id="MFTI01000021">
    <property type="protein sequence ID" value="OGI59928.1"/>
    <property type="molecule type" value="Genomic_DNA"/>
</dbReference>
<protein>
    <recommendedName>
        <fullName evidence="3">Methyltransferase type 11 domain-containing protein</fullName>
    </recommendedName>
</protein>
<dbReference type="STRING" id="1801732.A2814_02555"/>
<dbReference type="Gene3D" id="3.40.50.150">
    <property type="entry name" value="Vaccinia Virus protein VP39"/>
    <property type="match status" value="1"/>
</dbReference>
<dbReference type="AlphaFoldDB" id="A0A1F6URD1"/>
<dbReference type="Proteomes" id="UP000177869">
    <property type="component" value="Unassembled WGS sequence"/>
</dbReference>
<evidence type="ECO:0000313" key="2">
    <source>
        <dbReference type="Proteomes" id="UP000177869"/>
    </source>
</evidence>
<accession>A0A1F6URD1</accession>
<gene>
    <name evidence="1" type="ORF">A2814_02555</name>
</gene>
<organism evidence="1 2">
    <name type="scientific">Candidatus Nomurabacteria bacterium RIFCSPHIGHO2_01_FULL_38_19</name>
    <dbReference type="NCBI Taxonomy" id="1801732"/>
    <lineage>
        <taxon>Bacteria</taxon>
        <taxon>Candidatus Nomuraibacteriota</taxon>
    </lineage>
</organism>
<evidence type="ECO:0000313" key="1">
    <source>
        <dbReference type="EMBL" id="OGI59928.1"/>
    </source>
</evidence>